<protein>
    <submittedName>
        <fullName evidence="3">Uncharacterized conserved protein YndB, AHSA1/START domain</fullName>
    </submittedName>
</protein>
<gene>
    <name evidence="3" type="ORF">GA0070624_2759</name>
</gene>
<sequence length="158" mass="17307">MTAAETDQSAAVRTSVQVAATPEHAYEVFTTGIDRWWIRSHHLLPGELKRVGLEPRVGGAVYEESESGETCTWGRVLTWDPPHTFAFSWLIGPEWQVPAADAAGSRVTVTFTPVEGGTRVDLVHDRLDAHGAGWERVRDAVASDGGWPGLLRQYAEQA</sequence>
<dbReference type="EMBL" id="FMHV01000002">
    <property type="protein sequence ID" value="SCL23561.1"/>
    <property type="molecule type" value="Genomic_DNA"/>
</dbReference>
<keyword evidence="4" id="KW-1185">Reference proteome</keyword>
<accession>A0A1C6S253</accession>
<reference evidence="4" key="1">
    <citation type="submission" date="2016-06" db="EMBL/GenBank/DDBJ databases">
        <authorList>
            <person name="Varghese N."/>
            <person name="Submissions Spin"/>
        </authorList>
    </citation>
    <scope>NUCLEOTIDE SEQUENCE [LARGE SCALE GENOMIC DNA]</scope>
    <source>
        <strain evidence="4">DSM 45431</strain>
    </source>
</reference>
<dbReference type="CDD" id="cd08891">
    <property type="entry name" value="SRPBCC_CalC"/>
    <property type="match status" value="1"/>
</dbReference>
<evidence type="ECO:0000313" key="3">
    <source>
        <dbReference type="EMBL" id="SCL23561.1"/>
    </source>
</evidence>
<dbReference type="Proteomes" id="UP000199413">
    <property type="component" value="Unassembled WGS sequence"/>
</dbReference>
<name>A0A1C6S253_9ACTN</name>
<dbReference type="RefSeq" id="WP_176731686.1">
    <property type="nucleotide sequence ID" value="NZ_FMHV01000002.1"/>
</dbReference>
<comment type="similarity">
    <text evidence="1">Belongs to the AHA1 family.</text>
</comment>
<organism evidence="3 4">
    <name type="scientific">Micromonospora rhizosphaerae</name>
    <dbReference type="NCBI Taxonomy" id="568872"/>
    <lineage>
        <taxon>Bacteria</taxon>
        <taxon>Bacillati</taxon>
        <taxon>Actinomycetota</taxon>
        <taxon>Actinomycetes</taxon>
        <taxon>Micromonosporales</taxon>
        <taxon>Micromonosporaceae</taxon>
        <taxon>Micromonospora</taxon>
    </lineage>
</organism>
<feature type="domain" description="Activator of Hsp90 ATPase homologue 1/2-like C-terminal" evidence="2">
    <location>
        <begin position="20"/>
        <end position="152"/>
    </location>
</feature>
<evidence type="ECO:0000313" key="4">
    <source>
        <dbReference type="Proteomes" id="UP000199413"/>
    </source>
</evidence>
<dbReference type="Pfam" id="PF08327">
    <property type="entry name" value="AHSA1"/>
    <property type="match status" value="1"/>
</dbReference>
<dbReference type="STRING" id="568872.GA0070624_2759"/>
<evidence type="ECO:0000256" key="1">
    <source>
        <dbReference type="ARBA" id="ARBA00006817"/>
    </source>
</evidence>
<dbReference type="InterPro" id="IPR023393">
    <property type="entry name" value="START-like_dom_sf"/>
</dbReference>
<evidence type="ECO:0000259" key="2">
    <source>
        <dbReference type="Pfam" id="PF08327"/>
    </source>
</evidence>
<dbReference type="SUPFAM" id="SSF55961">
    <property type="entry name" value="Bet v1-like"/>
    <property type="match status" value="1"/>
</dbReference>
<proteinExistence type="inferred from homology"/>
<dbReference type="InterPro" id="IPR013538">
    <property type="entry name" value="ASHA1/2-like_C"/>
</dbReference>
<dbReference type="Gene3D" id="3.30.530.20">
    <property type="match status" value="1"/>
</dbReference>
<dbReference type="AlphaFoldDB" id="A0A1C6S253"/>